<feature type="binding site" evidence="9">
    <location>
        <begin position="319"/>
        <end position="326"/>
    </location>
    <ligand>
        <name>ATP</name>
        <dbReference type="ChEBI" id="CHEBI:30616"/>
    </ligand>
</feature>
<evidence type="ECO:0000256" key="4">
    <source>
        <dbReference type="ARBA" id="ARBA00022840"/>
    </source>
</evidence>
<keyword evidence="4 9" id="KW-0067">ATP-binding</keyword>
<evidence type="ECO:0000256" key="2">
    <source>
        <dbReference type="ARBA" id="ARBA00022801"/>
    </source>
</evidence>
<dbReference type="GO" id="GO:0005524">
    <property type="term" value="F:ATP binding"/>
    <property type="evidence" value="ECO:0007669"/>
    <property type="project" value="UniProtKB-UniRule"/>
</dbReference>
<feature type="compositionally biased region" description="Basic and acidic residues" evidence="10">
    <location>
        <begin position="106"/>
        <end position="130"/>
    </location>
</feature>
<evidence type="ECO:0000256" key="10">
    <source>
        <dbReference type="SAM" id="MobiDB-lite"/>
    </source>
</evidence>
<dbReference type="PANTHER" id="PTHR11070:SF45">
    <property type="entry name" value="DNA 3'-5' HELICASE"/>
    <property type="match status" value="1"/>
</dbReference>
<dbReference type="GeneID" id="78120843"/>
<dbReference type="GO" id="GO:0005829">
    <property type="term" value="C:cytosol"/>
    <property type="evidence" value="ECO:0007669"/>
    <property type="project" value="TreeGrafter"/>
</dbReference>
<evidence type="ECO:0000256" key="7">
    <source>
        <dbReference type="ARBA" id="ARBA00034808"/>
    </source>
</evidence>
<feature type="region of interest" description="Disordered" evidence="10">
    <location>
        <begin position="105"/>
        <end position="179"/>
    </location>
</feature>
<evidence type="ECO:0000256" key="5">
    <source>
        <dbReference type="ARBA" id="ARBA00023235"/>
    </source>
</evidence>
<keyword evidence="2 9" id="KW-0378">Hydrolase</keyword>
<evidence type="ECO:0000256" key="3">
    <source>
        <dbReference type="ARBA" id="ARBA00022806"/>
    </source>
</evidence>
<evidence type="ECO:0000313" key="13">
    <source>
        <dbReference type="Proteomes" id="UP000274327"/>
    </source>
</evidence>
<dbReference type="Pfam" id="PF00580">
    <property type="entry name" value="UvrD-helicase"/>
    <property type="match status" value="1"/>
</dbReference>
<dbReference type="Gene3D" id="3.40.50.300">
    <property type="entry name" value="P-loop containing nucleotide triphosphate hydrolases"/>
    <property type="match status" value="2"/>
</dbReference>
<evidence type="ECO:0000256" key="9">
    <source>
        <dbReference type="PROSITE-ProRule" id="PRU00560"/>
    </source>
</evidence>
<protein>
    <recommendedName>
        <fullName evidence="7">DNA 3'-5' helicase</fullName>
        <ecNumber evidence="7">5.6.2.4</ecNumber>
    </recommendedName>
</protein>
<keyword evidence="13" id="KW-1185">Reference proteome</keyword>
<dbReference type="PANTHER" id="PTHR11070">
    <property type="entry name" value="UVRD / RECB / PCRA DNA HELICASE FAMILY MEMBER"/>
    <property type="match status" value="1"/>
</dbReference>
<dbReference type="EC" id="5.6.2.4" evidence="7"/>
<keyword evidence="3 9" id="KW-0347">Helicase</keyword>
<dbReference type="InterPro" id="IPR014017">
    <property type="entry name" value="DNA_helicase_UvrD-like_C"/>
</dbReference>
<feature type="domain" description="UvrD-like helicase ATP-binding" evidence="11">
    <location>
        <begin position="298"/>
        <end position="602"/>
    </location>
</feature>
<keyword evidence="1 9" id="KW-0547">Nucleotide-binding</keyword>
<accession>A0A426SLT7</accession>
<comment type="catalytic activity">
    <reaction evidence="6">
        <text>Couples ATP hydrolysis with the unwinding of duplex DNA by translocating in the 3'-5' direction.</text>
        <dbReference type="EC" id="5.6.2.4"/>
    </reaction>
</comment>
<dbReference type="InterPro" id="IPR000212">
    <property type="entry name" value="DNA_helicase_UvrD/REP"/>
</dbReference>
<name>A0A426SLT7_9MICO</name>
<dbReference type="GO" id="GO:0043138">
    <property type="term" value="F:3'-5' DNA helicase activity"/>
    <property type="evidence" value="ECO:0007669"/>
    <property type="project" value="UniProtKB-EC"/>
</dbReference>
<proteinExistence type="predicted"/>
<dbReference type="Pfam" id="PF13361">
    <property type="entry name" value="UvrD_C"/>
    <property type="match status" value="1"/>
</dbReference>
<dbReference type="InterPro" id="IPR014016">
    <property type="entry name" value="UvrD-like_ATP-bd"/>
</dbReference>
<evidence type="ECO:0000313" key="12">
    <source>
        <dbReference type="EMBL" id="RRR19153.1"/>
    </source>
</evidence>
<comment type="caution">
    <text evidence="12">The sequence shown here is derived from an EMBL/GenBank/DDBJ whole genome shotgun (WGS) entry which is preliminary data.</text>
</comment>
<feature type="compositionally biased region" description="Basic and acidic residues" evidence="10">
    <location>
        <begin position="141"/>
        <end position="157"/>
    </location>
</feature>
<evidence type="ECO:0000259" key="11">
    <source>
        <dbReference type="PROSITE" id="PS51198"/>
    </source>
</evidence>
<dbReference type="GO" id="GO:0016887">
    <property type="term" value="F:ATP hydrolysis activity"/>
    <property type="evidence" value="ECO:0007669"/>
    <property type="project" value="RHEA"/>
</dbReference>
<dbReference type="Proteomes" id="UP000274327">
    <property type="component" value="Unassembled WGS sequence"/>
</dbReference>
<dbReference type="GO" id="GO:0000725">
    <property type="term" value="P:recombinational repair"/>
    <property type="evidence" value="ECO:0007669"/>
    <property type="project" value="TreeGrafter"/>
</dbReference>
<evidence type="ECO:0000256" key="6">
    <source>
        <dbReference type="ARBA" id="ARBA00034617"/>
    </source>
</evidence>
<dbReference type="InterPro" id="IPR027417">
    <property type="entry name" value="P-loop_NTPase"/>
</dbReference>
<comment type="catalytic activity">
    <reaction evidence="8">
        <text>ATP + H2O = ADP + phosphate + H(+)</text>
        <dbReference type="Rhea" id="RHEA:13065"/>
        <dbReference type="ChEBI" id="CHEBI:15377"/>
        <dbReference type="ChEBI" id="CHEBI:15378"/>
        <dbReference type="ChEBI" id="CHEBI:30616"/>
        <dbReference type="ChEBI" id="CHEBI:43474"/>
        <dbReference type="ChEBI" id="CHEBI:456216"/>
        <dbReference type="EC" id="5.6.2.4"/>
    </reaction>
</comment>
<sequence>MKSNVILDSEMFTDLENRLFGKVQSTIKKLRNDWRSPGLHVEPIEQARDPRVRTARVNQQYRLVLFHLEESPRDVFFVEGVYNHDDAYDVAGSKFLRVNDVSGQVEVRDRREDPGARDRIKAATDSEVKRRAAALAAAQQAKREMEDAARRDAEPAHDTAGAGGGDGDGTPVRTTTSSGPALHLSVEDLVAVLGMDQEIAERAAVAGDDELLDIANDAPRWQGDALIELATGKSIEEVKDAFRTEVTGGTSADVPTDSDDVLKAIRSGSSRSRFLILDEDEEYAEVLEHGDFAAWHVFLHPDQRRYVDLESSGPFRLTGGAGTGKTVVLIHRAVRLASGRTPPPRIVLTTFTRGLAESLKRQLRSLDPEYQAARHPGDPGIYVGGIDQISRYVVNGAPDKRRVMADVLGWGQDALPRLGRPAQDWERAISDAGGDLPDQLRSHHFFATEYAEIVLPQRILSERDYMRAGRAGRGTKLGRLQRRAVWTVIARYRDEGMRNAVLDWDELSAVAARALDVVAEKGEARPVDHLLIDEAQDARPPHWQMFRAITTEGPDDLFIAEDSHQRIYGNRVVLKRYGIGIVGRSRRLRLNYRTTAENLRFAMAVLAGGEYQISDAEEGAYEEHGGSYRSARSGPAPHLLRSETLTDEYDTIARLVRQWVEEMAEDGLDPSSLGILTHEKYRAANLVAALGERGIRIRHLDREAPTDGLPLVLTLHTAKGMEFSRVILFGMSAESIPSNRRGLDYDEDALHQAQQRERSLLYVGATRARDHLAVSWNAEPSEFIAPALEDGA</sequence>
<dbReference type="RefSeq" id="WP_126986184.1">
    <property type="nucleotide sequence ID" value="NZ_ML133853.1"/>
</dbReference>
<evidence type="ECO:0000256" key="8">
    <source>
        <dbReference type="ARBA" id="ARBA00048988"/>
    </source>
</evidence>
<evidence type="ECO:0000256" key="1">
    <source>
        <dbReference type="ARBA" id="ARBA00022741"/>
    </source>
</evidence>
<dbReference type="PROSITE" id="PS51198">
    <property type="entry name" value="UVRD_HELICASE_ATP_BIND"/>
    <property type="match status" value="1"/>
</dbReference>
<gene>
    <name evidence="12" type="ORF">DS079_07375</name>
</gene>
<dbReference type="AlphaFoldDB" id="A0A426SLT7"/>
<dbReference type="SUPFAM" id="SSF52540">
    <property type="entry name" value="P-loop containing nucleoside triphosphate hydrolases"/>
    <property type="match status" value="1"/>
</dbReference>
<dbReference type="GO" id="GO:0003677">
    <property type="term" value="F:DNA binding"/>
    <property type="evidence" value="ECO:0007669"/>
    <property type="project" value="InterPro"/>
</dbReference>
<reference evidence="12 13" key="1">
    <citation type="submission" date="2018-07" db="EMBL/GenBank/DDBJ databases">
        <title>Brachybacteriurn paraconglorneratum KCTC 9916.</title>
        <authorList>
            <person name="Li Y."/>
        </authorList>
    </citation>
    <scope>NUCLEOTIDE SEQUENCE [LARGE SCALE GENOMIC DNA]</scope>
    <source>
        <strain evidence="12 13">KCTC 9916</strain>
    </source>
</reference>
<dbReference type="EMBL" id="QOCI01000004">
    <property type="protein sequence ID" value="RRR19153.1"/>
    <property type="molecule type" value="Genomic_DNA"/>
</dbReference>
<organism evidence="12 13">
    <name type="scientific">Brachybacterium paraconglomeratum</name>
    <dbReference type="NCBI Taxonomy" id="173362"/>
    <lineage>
        <taxon>Bacteria</taxon>
        <taxon>Bacillati</taxon>
        <taxon>Actinomycetota</taxon>
        <taxon>Actinomycetes</taxon>
        <taxon>Micrococcales</taxon>
        <taxon>Dermabacteraceae</taxon>
        <taxon>Brachybacterium</taxon>
    </lineage>
</organism>
<keyword evidence="5" id="KW-0413">Isomerase</keyword>